<proteinExistence type="predicted"/>
<gene>
    <name evidence="1" type="ORF">EZS27_026782</name>
</gene>
<dbReference type="EMBL" id="SNRY01002716">
    <property type="protein sequence ID" value="KAA6323819.1"/>
    <property type="molecule type" value="Genomic_DNA"/>
</dbReference>
<organism evidence="1">
    <name type="scientific">termite gut metagenome</name>
    <dbReference type="NCBI Taxonomy" id="433724"/>
    <lineage>
        <taxon>unclassified sequences</taxon>
        <taxon>metagenomes</taxon>
        <taxon>organismal metagenomes</taxon>
    </lineage>
</organism>
<name>A0A5J4QRN3_9ZZZZ</name>
<sequence length="47" mass="5013">MKVKSGLPEAIIAPSPWERAGVRLWRGAGGEASKNKKGISQGDAFLF</sequence>
<accession>A0A5J4QRN3</accession>
<protein>
    <submittedName>
        <fullName evidence="1">Uncharacterized protein</fullName>
    </submittedName>
</protein>
<evidence type="ECO:0000313" key="1">
    <source>
        <dbReference type="EMBL" id="KAA6323819.1"/>
    </source>
</evidence>
<comment type="caution">
    <text evidence="1">The sequence shown here is derived from an EMBL/GenBank/DDBJ whole genome shotgun (WGS) entry which is preliminary data.</text>
</comment>
<dbReference type="AlphaFoldDB" id="A0A5J4QRN3"/>
<reference evidence="1" key="1">
    <citation type="submission" date="2019-03" db="EMBL/GenBank/DDBJ databases">
        <title>Single cell metagenomics reveals metabolic interactions within the superorganism composed of flagellate Streblomastix strix and complex community of Bacteroidetes bacteria on its surface.</title>
        <authorList>
            <person name="Treitli S.C."/>
            <person name="Kolisko M."/>
            <person name="Husnik F."/>
            <person name="Keeling P."/>
            <person name="Hampl V."/>
        </authorList>
    </citation>
    <scope>NUCLEOTIDE SEQUENCE</scope>
    <source>
        <strain evidence="1">STM</strain>
    </source>
</reference>